<name>A0ABT3XTH3_9FLAO</name>
<protein>
    <submittedName>
        <fullName evidence="1">Uncharacterized protein</fullName>
    </submittedName>
</protein>
<sequence length="184" mass="21176">MKSKIILVLVLFFTLILNSCEKKIKNDPIAVKDNSLLQTKLLNETKKFNALAKIDSSNSKKLEEIKLRYKKMVDSIGFCQNWKGKLTLLDLDEVDTYSSDTVVMRVGVENFYDKGYQDYFSFMQVKAIPKNGKLYEKLSRIKENSEVVFSGRLLNAGLHDMSPGYEFSNFNIETEFSDIRALDQ</sequence>
<dbReference type="Proteomes" id="UP001073122">
    <property type="component" value="Unassembled WGS sequence"/>
</dbReference>
<reference evidence="1" key="1">
    <citation type="submission" date="2022-10" db="EMBL/GenBank/DDBJ databases">
        <title>Chryseobacterium sp. nov., a novel bacterial species.</title>
        <authorList>
            <person name="Cao Y."/>
        </authorList>
    </citation>
    <scope>NUCLEOTIDE SEQUENCE</scope>
    <source>
        <strain evidence="1">CCTCC AB2015118</strain>
    </source>
</reference>
<dbReference type="RefSeq" id="WP_267265935.1">
    <property type="nucleotide sequence ID" value="NZ_JAOVZW010000013.1"/>
</dbReference>
<evidence type="ECO:0000313" key="2">
    <source>
        <dbReference type="Proteomes" id="UP001073122"/>
    </source>
</evidence>
<keyword evidence="2" id="KW-1185">Reference proteome</keyword>
<organism evidence="1 2">
    <name type="scientific">Chryseobacterium formosus</name>
    <dbReference type="NCBI Taxonomy" id="1537363"/>
    <lineage>
        <taxon>Bacteria</taxon>
        <taxon>Pseudomonadati</taxon>
        <taxon>Bacteroidota</taxon>
        <taxon>Flavobacteriia</taxon>
        <taxon>Flavobacteriales</taxon>
        <taxon>Weeksellaceae</taxon>
        <taxon>Chryseobacterium group</taxon>
        <taxon>Chryseobacterium</taxon>
    </lineage>
</organism>
<evidence type="ECO:0000313" key="1">
    <source>
        <dbReference type="EMBL" id="MCX8524651.1"/>
    </source>
</evidence>
<comment type="caution">
    <text evidence="1">The sequence shown here is derived from an EMBL/GenBank/DDBJ whole genome shotgun (WGS) entry which is preliminary data.</text>
</comment>
<accession>A0ABT3XTH3</accession>
<dbReference type="EMBL" id="JAOVZW010000013">
    <property type="protein sequence ID" value="MCX8524651.1"/>
    <property type="molecule type" value="Genomic_DNA"/>
</dbReference>
<gene>
    <name evidence="1" type="ORF">OF897_12080</name>
</gene>
<proteinExistence type="predicted"/>